<dbReference type="PANTHER" id="PTHR31236">
    <property type="entry name" value="BURP DOMAIN PROTEIN USPL1-LIKE"/>
    <property type="match status" value="1"/>
</dbReference>
<dbReference type="EMBL" id="JAEACU010000009">
    <property type="protein sequence ID" value="KAH7517828.1"/>
    <property type="molecule type" value="Genomic_DNA"/>
</dbReference>
<evidence type="ECO:0000259" key="1">
    <source>
        <dbReference type="PROSITE" id="PS51277"/>
    </source>
</evidence>
<dbReference type="Proteomes" id="UP000813462">
    <property type="component" value="Unassembled WGS sequence"/>
</dbReference>
<sequence length="156" mass="17138">MNQLPNLLQFFSFSPDSLRAKAMEDTLNHYETKPIKGDTKFCATSLESMLDFTRGVLGLDSPFSVVTTESLSNSNVSFQNYTILELPKEISASKMVACGEHGEKAEAVAVCRMDTPQWNSDHTPFCVHGIEPGTSPVCHFFPADSFVWIPAPAASM</sequence>
<comment type="caution">
    <text evidence="2">The sequence shown here is derived from an EMBL/GenBank/DDBJ whole genome shotgun (WGS) entry which is preliminary data.</text>
</comment>
<dbReference type="PROSITE" id="PS51277">
    <property type="entry name" value="BURP"/>
    <property type="match status" value="1"/>
</dbReference>
<gene>
    <name evidence="2" type="ORF">FEM48_Zijuj09G0105700</name>
</gene>
<dbReference type="InterPro" id="IPR044816">
    <property type="entry name" value="BURP"/>
</dbReference>
<dbReference type="PANTHER" id="PTHR31236:SF32">
    <property type="entry name" value="BURP DOMAIN PROTEIN USPL1-LIKE"/>
    <property type="match status" value="1"/>
</dbReference>
<organism evidence="2 3">
    <name type="scientific">Ziziphus jujuba var. spinosa</name>
    <dbReference type="NCBI Taxonomy" id="714518"/>
    <lineage>
        <taxon>Eukaryota</taxon>
        <taxon>Viridiplantae</taxon>
        <taxon>Streptophyta</taxon>
        <taxon>Embryophyta</taxon>
        <taxon>Tracheophyta</taxon>
        <taxon>Spermatophyta</taxon>
        <taxon>Magnoliopsida</taxon>
        <taxon>eudicotyledons</taxon>
        <taxon>Gunneridae</taxon>
        <taxon>Pentapetalae</taxon>
        <taxon>rosids</taxon>
        <taxon>fabids</taxon>
        <taxon>Rosales</taxon>
        <taxon>Rhamnaceae</taxon>
        <taxon>Paliureae</taxon>
        <taxon>Ziziphus</taxon>
    </lineage>
</organism>
<protein>
    <recommendedName>
        <fullName evidence="1">BURP domain-containing protein</fullName>
    </recommendedName>
</protein>
<proteinExistence type="predicted"/>
<accession>A0A978USH8</accession>
<name>A0A978USH8_ZIZJJ</name>
<dbReference type="Pfam" id="PF03181">
    <property type="entry name" value="BURP"/>
    <property type="match status" value="2"/>
</dbReference>
<dbReference type="SMART" id="SM01045">
    <property type="entry name" value="BURP"/>
    <property type="match status" value="1"/>
</dbReference>
<reference evidence="2" key="1">
    <citation type="journal article" date="2021" name="Front. Plant Sci.">
        <title>Chromosome-Scale Genome Assembly for Chinese Sour Jujube and Insights Into Its Genome Evolution and Domestication Signature.</title>
        <authorList>
            <person name="Shen L.-Y."/>
            <person name="Luo H."/>
            <person name="Wang X.-L."/>
            <person name="Wang X.-M."/>
            <person name="Qiu X.-J."/>
            <person name="Liu H."/>
            <person name="Zhou S.-S."/>
            <person name="Jia K.-H."/>
            <person name="Nie S."/>
            <person name="Bao Y.-T."/>
            <person name="Zhang R.-G."/>
            <person name="Yun Q.-Z."/>
            <person name="Chai Y.-H."/>
            <person name="Lu J.-Y."/>
            <person name="Li Y."/>
            <person name="Zhao S.-W."/>
            <person name="Mao J.-F."/>
            <person name="Jia S.-G."/>
            <person name="Mao Y.-M."/>
        </authorList>
    </citation>
    <scope>NUCLEOTIDE SEQUENCE</scope>
    <source>
        <strain evidence="2">AT0</strain>
        <tissue evidence="2">Leaf</tissue>
    </source>
</reference>
<evidence type="ECO:0000313" key="2">
    <source>
        <dbReference type="EMBL" id="KAH7517828.1"/>
    </source>
</evidence>
<feature type="domain" description="BURP" evidence="1">
    <location>
        <begin position="1"/>
        <end position="151"/>
    </location>
</feature>
<dbReference type="AlphaFoldDB" id="A0A978USH8"/>
<evidence type="ECO:0000313" key="3">
    <source>
        <dbReference type="Proteomes" id="UP000813462"/>
    </source>
</evidence>
<dbReference type="InterPro" id="IPR004873">
    <property type="entry name" value="BURP_dom"/>
</dbReference>